<evidence type="ECO:0000256" key="5">
    <source>
        <dbReference type="RuleBase" id="RU003733"/>
    </source>
</evidence>
<evidence type="ECO:0000256" key="3">
    <source>
        <dbReference type="ARBA" id="ARBA00022679"/>
    </source>
</evidence>
<dbReference type="InterPro" id="IPR043129">
    <property type="entry name" value="ATPase_NBD"/>
</dbReference>
<dbReference type="Pfam" id="PF02782">
    <property type="entry name" value="FGGY_C"/>
    <property type="match status" value="1"/>
</dbReference>
<feature type="domain" description="Carbohydrate kinase FGGY N-terminal" evidence="6">
    <location>
        <begin position="5"/>
        <end position="241"/>
    </location>
</feature>
<keyword evidence="2" id="KW-0119">Carbohydrate metabolism</keyword>
<dbReference type="InterPro" id="IPR050406">
    <property type="entry name" value="FGGY_Carb_Kinase"/>
</dbReference>
<evidence type="ECO:0000259" key="6">
    <source>
        <dbReference type="Pfam" id="PF00370"/>
    </source>
</evidence>
<sequence>MNEVLLGVDIGTSSTKGVITHADGAVLASAQRQHETAFPRPGFVEHDPEGIWWKDFSEITAELLPQADGPVVGVSVSGIGATTLPADANGDPLRDAILYGIDTRAGREIEELIERYGADAIVERSLMTVNHQSTGPKLMWLQRNEPEVWQRTKQLLMANSFIVQRLTGEYTLDSISASFCVPMFDPRKREWIEDWAEEIAPGLKLPRVLEPWEVAGRINARGAELTGLPEGIPVCAGTVDSLVESASVGVKNPGDVMLTYGTTLGIAGVVTEPTPSWKLNSVPGVFPGTYVLIGPTATSGALTNWMRSLSGDMPFEELIAEAVATPPGANGLVALPYFAGERTPIWDADARGVIIGLTMAHTRGHLYRAMLEAVAYSARSILDAIDEAGVPVERIVAVGGGTKGGLWTQIVSDVTGLPQELAEESMGACYGDALFAARAAGLVDDDTVWASPAETVEPNPEYRDVYDRLYTIYGELYPATKSQAHALAALQAEEGLVPTAS</sequence>
<dbReference type="InterPro" id="IPR018485">
    <property type="entry name" value="FGGY_C"/>
</dbReference>
<evidence type="ECO:0000313" key="8">
    <source>
        <dbReference type="EMBL" id="MDT0353476.1"/>
    </source>
</evidence>
<organism evidence="8 9">
    <name type="scientific">Pseudonocardia charpentierae</name>
    <dbReference type="NCBI Taxonomy" id="3075545"/>
    <lineage>
        <taxon>Bacteria</taxon>
        <taxon>Bacillati</taxon>
        <taxon>Actinomycetota</taxon>
        <taxon>Actinomycetes</taxon>
        <taxon>Pseudonocardiales</taxon>
        <taxon>Pseudonocardiaceae</taxon>
        <taxon>Pseudonocardia</taxon>
    </lineage>
</organism>
<keyword evidence="2" id="KW-0859">Xylose metabolism</keyword>
<dbReference type="InterPro" id="IPR018484">
    <property type="entry name" value="FGGY_N"/>
</dbReference>
<keyword evidence="3 5" id="KW-0808">Transferase</keyword>
<evidence type="ECO:0000256" key="1">
    <source>
        <dbReference type="ARBA" id="ARBA00009156"/>
    </source>
</evidence>
<evidence type="ECO:0000313" key="9">
    <source>
        <dbReference type="Proteomes" id="UP001183202"/>
    </source>
</evidence>
<protein>
    <submittedName>
        <fullName evidence="8">FGGY-family carbohydrate kinase</fullName>
        <ecNumber evidence="8">2.7.1.-</ecNumber>
    </submittedName>
</protein>
<evidence type="ECO:0000256" key="2">
    <source>
        <dbReference type="ARBA" id="ARBA00022629"/>
    </source>
</evidence>
<feature type="domain" description="Carbohydrate kinase FGGY C-terminal" evidence="7">
    <location>
        <begin position="257"/>
        <end position="440"/>
    </location>
</feature>
<dbReference type="PANTHER" id="PTHR43095:SF5">
    <property type="entry name" value="XYLULOSE KINASE"/>
    <property type="match status" value="1"/>
</dbReference>
<dbReference type="Gene3D" id="3.30.420.40">
    <property type="match status" value="2"/>
</dbReference>
<dbReference type="PROSITE" id="PS00445">
    <property type="entry name" value="FGGY_KINASES_2"/>
    <property type="match status" value="1"/>
</dbReference>
<dbReference type="InterPro" id="IPR018483">
    <property type="entry name" value="Carb_kinase_FGGY_CS"/>
</dbReference>
<dbReference type="PIRSF" id="PIRSF000538">
    <property type="entry name" value="GlpK"/>
    <property type="match status" value="1"/>
</dbReference>
<dbReference type="RefSeq" id="WP_311559989.1">
    <property type="nucleotide sequence ID" value="NZ_JAVREJ010000033.1"/>
</dbReference>
<reference evidence="9" key="1">
    <citation type="submission" date="2023-07" db="EMBL/GenBank/DDBJ databases">
        <title>30 novel species of actinomycetes from the DSMZ collection.</title>
        <authorList>
            <person name="Nouioui I."/>
        </authorList>
    </citation>
    <scope>NUCLEOTIDE SEQUENCE [LARGE SCALE GENOMIC DNA]</scope>
    <source>
        <strain evidence="9">DSM 45834</strain>
    </source>
</reference>
<keyword evidence="4 5" id="KW-0418">Kinase</keyword>
<gene>
    <name evidence="8" type="ORF">RM445_28655</name>
</gene>
<dbReference type="Proteomes" id="UP001183202">
    <property type="component" value="Unassembled WGS sequence"/>
</dbReference>
<accession>A0ABU2NI98</accession>
<comment type="caution">
    <text evidence="8">The sequence shown here is derived from an EMBL/GenBank/DDBJ whole genome shotgun (WGS) entry which is preliminary data.</text>
</comment>
<dbReference type="SUPFAM" id="SSF53067">
    <property type="entry name" value="Actin-like ATPase domain"/>
    <property type="match status" value="2"/>
</dbReference>
<dbReference type="PANTHER" id="PTHR43095">
    <property type="entry name" value="SUGAR KINASE"/>
    <property type="match status" value="1"/>
</dbReference>
<evidence type="ECO:0000256" key="4">
    <source>
        <dbReference type="ARBA" id="ARBA00022777"/>
    </source>
</evidence>
<dbReference type="EMBL" id="JAVREJ010000033">
    <property type="protein sequence ID" value="MDT0353476.1"/>
    <property type="molecule type" value="Genomic_DNA"/>
</dbReference>
<dbReference type="GO" id="GO:0016301">
    <property type="term" value="F:kinase activity"/>
    <property type="evidence" value="ECO:0007669"/>
    <property type="project" value="UniProtKB-KW"/>
</dbReference>
<evidence type="ECO:0000259" key="7">
    <source>
        <dbReference type="Pfam" id="PF02782"/>
    </source>
</evidence>
<dbReference type="EC" id="2.7.1.-" evidence="8"/>
<dbReference type="Pfam" id="PF00370">
    <property type="entry name" value="FGGY_N"/>
    <property type="match status" value="1"/>
</dbReference>
<dbReference type="CDD" id="cd07804">
    <property type="entry name" value="ASKHA_NBD_FGGY_RrXK-like"/>
    <property type="match status" value="1"/>
</dbReference>
<name>A0ABU2NI98_9PSEU</name>
<keyword evidence="9" id="KW-1185">Reference proteome</keyword>
<proteinExistence type="inferred from homology"/>
<dbReference type="InterPro" id="IPR000577">
    <property type="entry name" value="Carb_kinase_FGGY"/>
</dbReference>
<comment type="similarity">
    <text evidence="1 5">Belongs to the FGGY kinase family.</text>
</comment>